<dbReference type="EMBL" id="SOHN01000003">
    <property type="protein sequence ID" value="TFD91217.1"/>
    <property type="molecule type" value="Genomic_DNA"/>
</dbReference>
<keyword evidence="2" id="KW-0808">Transferase</keyword>
<organism evidence="2 3">
    <name type="scientific">Cryobacterium serini</name>
    <dbReference type="NCBI Taxonomy" id="1259201"/>
    <lineage>
        <taxon>Bacteria</taxon>
        <taxon>Bacillati</taxon>
        <taxon>Actinomycetota</taxon>
        <taxon>Actinomycetes</taxon>
        <taxon>Micrococcales</taxon>
        <taxon>Microbacteriaceae</taxon>
        <taxon>Cryobacterium</taxon>
    </lineage>
</organism>
<dbReference type="Proteomes" id="UP000297626">
    <property type="component" value="Unassembled WGS sequence"/>
</dbReference>
<comment type="caution">
    <text evidence="2">The sequence shown here is derived from an EMBL/GenBank/DDBJ whole genome shotgun (WGS) entry which is preliminary data.</text>
</comment>
<protein>
    <submittedName>
        <fullName evidence="2">N-acetyltransferase</fullName>
    </submittedName>
</protein>
<reference evidence="2 3" key="1">
    <citation type="submission" date="2019-03" db="EMBL/GenBank/DDBJ databases">
        <title>Genomics of glacier-inhabiting Cryobacterium strains.</title>
        <authorList>
            <person name="Liu Q."/>
            <person name="Xin Y.-H."/>
        </authorList>
    </citation>
    <scope>NUCLEOTIDE SEQUENCE [LARGE SCALE GENOMIC DNA]</scope>
    <source>
        <strain evidence="2 3">Sr54</strain>
    </source>
</reference>
<dbReference type="RefSeq" id="WP_134526049.1">
    <property type="nucleotide sequence ID" value="NZ_SOHN01000003.1"/>
</dbReference>
<evidence type="ECO:0000259" key="1">
    <source>
        <dbReference type="PROSITE" id="PS51186"/>
    </source>
</evidence>
<proteinExistence type="predicted"/>
<dbReference type="GO" id="GO:0016747">
    <property type="term" value="F:acyltransferase activity, transferring groups other than amino-acyl groups"/>
    <property type="evidence" value="ECO:0007669"/>
    <property type="project" value="InterPro"/>
</dbReference>
<sequence length="160" mass="17702">MYGITIGDSGLKQTKALRSTVLAWQQLEIAPDRDRRARHFVARTDDGVTVGCASCGPAPFPDVAFDEHSSMRFWGVAVLAPYRGRGIGQALMRAVLARGSELAVDLVWANARKSALSFYTDLRFETVGDPFTDALSGLDDRRVVLHLTDANSRKWIHRVQ</sequence>
<dbReference type="SUPFAM" id="SSF55729">
    <property type="entry name" value="Acyl-CoA N-acyltransferases (Nat)"/>
    <property type="match status" value="1"/>
</dbReference>
<dbReference type="CDD" id="cd04301">
    <property type="entry name" value="NAT_SF"/>
    <property type="match status" value="1"/>
</dbReference>
<evidence type="ECO:0000313" key="3">
    <source>
        <dbReference type="Proteomes" id="UP000297626"/>
    </source>
</evidence>
<dbReference type="InterPro" id="IPR000182">
    <property type="entry name" value="GNAT_dom"/>
</dbReference>
<dbReference type="InterPro" id="IPR016181">
    <property type="entry name" value="Acyl_CoA_acyltransferase"/>
</dbReference>
<dbReference type="Gene3D" id="3.40.630.30">
    <property type="match status" value="1"/>
</dbReference>
<evidence type="ECO:0000313" key="2">
    <source>
        <dbReference type="EMBL" id="TFD91217.1"/>
    </source>
</evidence>
<dbReference type="Pfam" id="PF00583">
    <property type="entry name" value="Acetyltransf_1"/>
    <property type="match status" value="1"/>
</dbReference>
<dbReference type="PROSITE" id="PS51186">
    <property type="entry name" value="GNAT"/>
    <property type="match status" value="1"/>
</dbReference>
<dbReference type="AlphaFoldDB" id="A0A4R9BWN8"/>
<name>A0A4R9BWN8_9MICO</name>
<accession>A0A4R9BWN8</accession>
<feature type="domain" description="N-acetyltransferase" evidence="1">
    <location>
        <begin position="1"/>
        <end position="150"/>
    </location>
</feature>
<gene>
    <name evidence="2" type="ORF">E3T51_00420</name>
</gene>
<keyword evidence="3" id="KW-1185">Reference proteome</keyword>